<dbReference type="PANTHER" id="PTHR44591:SF3">
    <property type="entry name" value="RESPONSE REGULATORY DOMAIN-CONTAINING PROTEIN"/>
    <property type="match status" value="1"/>
</dbReference>
<keyword evidence="1 2" id="KW-0597">Phosphoprotein</keyword>
<evidence type="ECO:0000256" key="2">
    <source>
        <dbReference type="PROSITE-ProRule" id="PRU00169"/>
    </source>
</evidence>
<dbReference type="InterPro" id="IPR011006">
    <property type="entry name" value="CheY-like_superfamily"/>
</dbReference>
<dbReference type="Pfam" id="PF00072">
    <property type="entry name" value="Response_reg"/>
    <property type="match status" value="1"/>
</dbReference>
<comment type="caution">
    <text evidence="4">The sequence shown here is derived from an EMBL/GenBank/DDBJ whole genome shotgun (WGS) entry which is preliminary data.</text>
</comment>
<feature type="modified residue" description="4-aspartylphosphate" evidence="2">
    <location>
        <position position="76"/>
    </location>
</feature>
<protein>
    <submittedName>
        <fullName evidence="4">Response regulator</fullName>
    </submittedName>
</protein>
<dbReference type="InterPro" id="IPR001789">
    <property type="entry name" value="Sig_transdc_resp-reg_receiver"/>
</dbReference>
<dbReference type="CDD" id="cd00156">
    <property type="entry name" value="REC"/>
    <property type="match status" value="1"/>
</dbReference>
<dbReference type="PROSITE" id="PS50110">
    <property type="entry name" value="RESPONSE_REGULATORY"/>
    <property type="match status" value="1"/>
</dbReference>
<reference evidence="5" key="2">
    <citation type="submission" date="2019-01" db="EMBL/GenBank/DDBJ databases">
        <title>Sinorhodobacter populi sp. nov. isolated from the symptomatic bark tissue of Populus euramericana canker.</title>
        <authorList>
            <person name="Li Y."/>
        </authorList>
    </citation>
    <scope>NUCLEOTIDE SEQUENCE [LARGE SCALE GENOMIC DNA]</scope>
    <source>
        <strain evidence="5">CGMCC 1.12963</strain>
    </source>
</reference>
<dbReference type="SUPFAM" id="SSF52172">
    <property type="entry name" value="CheY-like"/>
    <property type="match status" value="1"/>
</dbReference>
<reference evidence="4 5" key="1">
    <citation type="submission" date="2019-01" db="EMBL/GenBank/DDBJ databases">
        <title>Sinorhodobacter populi sp. nov. isolated from the symptomatic bark tissue of Populus euramericana canker.</title>
        <authorList>
            <person name="Xu G."/>
        </authorList>
    </citation>
    <scope>NUCLEOTIDE SEQUENCE [LARGE SCALE GENOMIC DNA]</scope>
    <source>
        <strain evidence="4 5">CGMCC 1.12963</strain>
    </source>
</reference>
<dbReference type="SMART" id="SM00448">
    <property type="entry name" value="REC"/>
    <property type="match status" value="1"/>
</dbReference>
<feature type="domain" description="Response regulatory" evidence="3">
    <location>
        <begin position="27"/>
        <end position="140"/>
    </location>
</feature>
<sequence length="238" mass="24953">MTPMPDAMSPSLPAGPPTWLRPLFGLTVLVVEDSRFVSEALRLMCVRSGARIRRADCLRAARRHLQTYRPAVLIVDIGLPDGSGAGLIAEAKALPQPVPAVLGLSGDPARAAEALGAGADAFLPKPVESLARFQQAVLCVLPAEVRRAAPMALEDDTITPDPLALRDDLSHAADVLARRRDAAATGYVAQFVAGLARACHDEDLETAAEAAAGQSPSRAALSQLSGLVQARLDRAAVF</sequence>
<name>A0A3S3PE83_9RHOB</name>
<proteinExistence type="predicted"/>
<dbReference type="Gene3D" id="3.40.50.2300">
    <property type="match status" value="1"/>
</dbReference>
<organism evidence="4 5">
    <name type="scientific">Paenirhodobacter huangdaonensis</name>
    <dbReference type="NCBI Taxonomy" id="2501515"/>
    <lineage>
        <taxon>Bacteria</taxon>
        <taxon>Pseudomonadati</taxon>
        <taxon>Pseudomonadota</taxon>
        <taxon>Alphaproteobacteria</taxon>
        <taxon>Rhodobacterales</taxon>
        <taxon>Rhodobacter group</taxon>
        <taxon>Paenirhodobacter</taxon>
    </lineage>
</organism>
<keyword evidence="5" id="KW-1185">Reference proteome</keyword>
<dbReference type="AlphaFoldDB" id="A0A3S3PE83"/>
<evidence type="ECO:0000259" key="3">
    <source>
        <dbReference type="PROSITE" id="PS50110"/>
    </source>
</evidence>
<evidence type="ECO:0000256" key="1">
    <source>
        <dbReference type="ARBA" id="ARBA00022553"/>
    </source>
</evidence>
<gene>
    <name evidence="4" type="ORF">EOW66_11500</name>
</gene>
<dbReference type="Proteomes" id="UP000288071">
    <property type="component" value="Unassembled WGS sequence"/>
</dbReference>
<dbReference type="PANTHER" id="PTHR44591">
    <property type="entry name" value="STRESS RESPONSE REGULATOR PROTEIN 1"/>
    <property type="match status" value="1"/>
</dbReference>
<dbReference type="GO" id="GO:0000160">
    <property type="term" value="P:phosphorelay signal transduction system"/>
    <property type="evidence" value="ECO:0007669"/>
    <property type="project" value="InterPro"/>
</dbReference>
<evidence type="ECO:0000313" key="4">
    <source>
        <dbReference type="EMBL" id="RWR51601.1"/>
    </source>
</evidence>
<evidence type="ECO:0000313" key="5">
    <source>
        <dbReference type="Proteomes" id="UP000288071"/>
    </source>
</evidence>
<dbReference type="InterPro" id="IPR050595">
    <property type="entry name" value="Bact_response_regulator"/>
</dbReference>
<accession>A0A3S3PE83</accession>
<dbReference type="EMBL" id="SAVA01000006">
    <property type="protein sequence ID" value="RWR51601.1"/>
    <property type="molecule type" value="Genomic_DNA"/>
</dbReference>